<accession>A0A7X6S3L5</accession>
<organism evidence="1 2">
    <name type="scientific">Periweissella fabalis</name>
    <dbReference type="NCBI Taxonomy" id="1070421"/>
    <lineage>
        <taxon>Bacteria</taxon>
        <taxon>Bacillati</taxon>
        <taxon>Bacillota</taxon>
        <taxon>Bacilli</taxon>
        <taxon>Lactobacillales</taxon>
        <taxon>Lactobacillaceae</taxon>
        <taxon>Periweissella</taxon>
    </lineage>
</organism>
<name>A0A7X6S3L5_9LACO</name>
<reference evidence="1 2" key="1">
    <citation type="submission" date="2020-04" db="EMBL/GenBank/DDBJ databases">
        <title>MicrobeNet Type strains.</title>
        <authorList>
            <person name="Nicholson A.C."/>
        </authorList>
    </citation>
    <scope>NUCLEOTIDE SEQUENCE [LARGE SCALE GENOMIC DNA]</scope>
    <source>
        <strain evidence="1 2">CCUG 61472</strain>
    </source>
</reference>
<dbReference type="AlphaFoldDB" id="A0A7X6S3L5"/>
<protein>
    <submittedName>
        <fullName evidence="1">Uncharacterized protein</fullName>
    </submittedName>
</protein>
<evidence type="ECO:0000313" key="1">
    <source>
        <dbReference type="EMBL" id="NKZ24351.1"/>
    </source>
</evidence>
<keyword evidence="2" id="KW-1185">Reference proteome</keyword>
<gene>
    <name evidence="1" type="ORF">HF964_05995</name>
</gene>
<evidence type="ECO:0000313" key="2">
    <source>
        <dbReference type="Proteomes" id="UP000549765"/>
    </source>
</evidence>
<dbReference type="EMBL" id="JAAXPN010000005">
    <property type="protein sequence ID" value="NKZ24351.1"/>
    <property type="molecule type" value="Genomic_DNA"/>
</dbReference>
<dbReference type="RefSeq" id="WP_168722142.1">
    <property type="nucleotide sequence ID" value="NZ_JAAXPN010000005.1"/>
</dbReference>
<comment type="caution">
    <text evidence="1">The sequence shown here is derived from an EMBL/GenBank/DDBJ whole genome shotgun (WGS) entry which is preliminary data.</text>
</comment>
<proteinExistence type="predicted"/>
<sequence length="145" mass="16663">MIFKKKIEAVSPSGQNDELRDLYLVEVQQIVTEAIEDRFGTSVVVFPAFSWTEDALTADFIVYRSFAARIQIIFKTKHHAEQGELKIMLGVGPLWEELSGLLETELRNNVAKEFSQDNLINNLELADHYFQWRLTPDQKAKFGKS</sequence>
<dbReference type="Proteomes" id="UP000549765">
    <property type="component" value="Unassembled WGS sequence"/>
</dbReference>